<reference evidence="9" key="1">
    <citation type="submission" date="2020-05" db="EMBL/GenBank/DDBJ databases">
        <authorList>
            <person name="Chiriac C."/>
            <person name="Salcher M."/>
            <person name="Ghai R."/>
            <person name="Kavagutti S V."/>
        </authorList>
    </citation>
    <scope>NUCLEOTIDE SEQUENCE</scope>
</reference>
<evidence type="ECO:0000256" key="1">
    <source>
        <dbReference type="ARBA" id="ARBA00004141"/>
    </source>
</evidence>
<evidence type="ECO:0000259" key="7">
    <source>
        <dbReference type="Pfam" id="PF05154"/>
    </source>
</evidence>
<dbReference type="GO" id="GO:0016020">
    <property type="term" value="C:membrane"/>
    <property type="evidence" value="ECO:0007669"/>
    <property type="project" value="UniProtKB-SubCell"/>
</dbReference>
<feature type="region of interest" description="Disordered" evidence="5">
    <location>
        <begin position="1"/>
        <end position="35"/>
    </location>
</feature>
<evidence type="ECO:0000259" key="8">
    <source>
        <dbReference type="Pfam" id="PF10708"/>
    </source>
</evidence>
<dbReference type="EMBL" id="CAFBOG010000338">
    <property type="protein sequence ID" value="CAB5002579.1"/>
    <property type="molecule type" value="Genomic_DNA"/>
</dbReference>
<dbReference type="Pfam" id="PF05154">
    <property type="entry name" value="TM2"/>
    <property type="match status" value="1"/>
</dbReference>
<dbReference type="InterPro" id="IPR018929">
    <property type="entry name" value="DUF2510"/>
</dbReference>
<dbReference type="AlphaFoldDB" id="A0A6J7PGP4"/>
<feature type="domain" description="TM2" evidence="7">
    <location>
        <begin position="106"/>
        <end position="155"/>
    </location>
</feature>
<evidence type="ECO:0000256" key="6">
    <source>
        <dbReference type="SAM" id="Phobius"/>
    </source>
</evidence>
<feature type="domain" description="DUF2510" evidence="8">
    <location>
        <begin position="26"/>
        <end position="55"/>
    </location>
</feature>
<sequence>MTNVPPNDDWPNQVPAAPTPAAPIPAGWYPDGSGSTRWWDGTQWGQIAPAAAPAPSVPTAPAAAASLYQGSTGAFSSGPPPPPWGTWSWANGAPIDRSTLPHYDSSKKVTAGILALLLGGIGVHKFYLGYTTEGIIMILLLFCGISPIIALVEGIIYLTKSDPEFYWTYEAAQKPWF</sequence>
<feature type="transmembrane region" description="Helical" evidence="6">
    <location>
        <begin position="134"/>
        <end position="158"/>
    </location>
</feature>
<evidence type="ECO:0000256" key="2">
    <source>
        <dbReference type="ARBA" id="ARBA00022692"/>
    </source>
</evidence>
<evidence type="ECO:0000256" key="5">
    <source>
        <dbReference type="SAM" id="MobiDB-lite"/>
    </source>
</evidence>
<gene>
    <name evidence="9" type="ORF">UFOPK3914_02233</name>
</gene>
<feature type="transmembrane region" description="Helical" evidence="6">
    <location>
        <begin position="109"/>
        <end position="128"/>
    </location>
</feature>
<keyword evidence="4 6" id="KW-0472">Membrane</keyword>
<organism evidence="9">
    <name type="scientific">freshwater metagenome</name>
    <dbReference type="NCBI Taxonomy" id="449393"/>
    <lineage>
        <taxon>unclassified sequences</taxon>
        <taxon>metagenomes</taxon>
        <taxon>ecological metagenomes</taxon>
    </lineage>
</organism>
<evidence type="ECO:0000256" key="3">
    <source>
        <dbReference type="ARBA" id="ARBA00022989"/>
    </source>
</evidence>
<protein>
    <submittedName>
        <fullName evidence="9">Unannotated protein</fullName>
    </submittedName>
</protein>
<evidence type="ECO:0000256" key="4">
    <source>
        <dbReference type="ARBA" id="ARBA00023136"/>
    </source>
</evidence>
<proteinExistence type="predicted"/>
<dbReference type="Pfam" id="PF10708">
    <property type="entry name" value="DUF2510"/>
    <property type="match status" value="1"/>
</dbReference>
<keyword evidence="3 6" id="KW-1133">Transmembrane helix</keyword>
<name>A0A6J7PGP4_9ZZZZ</name>
<accession>A0A6J7PGP4</accession>
<dbReference type="InterPro" id="IPR007829">
    <property type="entry name" value="TM2"/>
</dbReference>
<keyword evidence="2 6" id="KW-0812">Transmembrane</keyword>
<evidence type="ECO:0000313" key="9">
    <source>
        <dbReference type="EMBL" id="CAB5002579.1"/>
    </source>
</evidence>
<comment type="subcellular location">
    <subcellularLocation>
        <location evidence="1">Membrane</location>
        <topology evidence="1">Multi-pass membrane protein</topology>
    </subcellularLocation>
</comment>